<evidence type="ECO:0000256" key="2">
    <source>
        <dbReference type="ARBA" id="ARBA00012360"/>
    </source>
</evidence>
<reference evidence="9 10" key="1">
    <citation type="submission" date="2009-08" db="EMBL/GenBank/DDBJ databases">
        <title>The Genome Sequence of Spizellomyces punctatus strain DAOM BR117.</title>
        <authorList>
            <consortium name="The Broad Institute Genome Sequencing Platform"/>
            <person name="Russ C."/>
            <person name="Cuomo C."/>
            <person name="Shea T."/>
            <person name="Young S.K."/>
            <person name="Zeng Q."/>
            <person name="Koehrsen M."/>
            <person name="Haas B."/>
            <person name="Borodovsky M."/>
            <person name="Guigo R."/>
            <person name="Alvarado L."/>
            <person name="Berlin A."/>
            <person name="Bochicchio J."/>
            <person name="Borenstein D."/>
            <person name="Chapman S."/>
            <person name="Chen Z."/>
            <person name="Engels R."/>
            <person name="Freedman E."/>
            <person name="Gellesch M."/>
            <person name="Goldberg J."/>
            <person name="Griggs A."/>
            <person name="Gujja S."/>
            <person name="Heiman D."/>
            <person name="Hepburn T."/>
            <person name="Howarth C."/>
            <person name="Jen D."/>
            <person name="Larson L."/>
            <person name="Lewis B."/>
            <person name="Mehta T."/>
            <person name="Park D."/>
            <person name="Pearson M."/>
            <person name="Roberts A."/>
            <person name="Saif S."/>
            <person name="Shenoy N."/>
            <person name="Sisk P."/>
            <person name="Stolte C."/>
            <person name="Sykes S."/>
            <person name="Thomson T."/>
            <person name="Walk T."/>
            <person name="White J."/>
            <person name="Yandava C."/>
            <person name="Burger G."/>
            <person name="Gray M.W."/>
            <person name="Holland P.W.H."/>
            <person name="King N."/>
            <person name="Lang F.B.F."/>
            <person name="Roger A.J."/>
            <person name="Ruiz-Trillo I."/>
            <person name="Lander E."/>
            <person name="Nusbaum C."/>
        </authorList>
    </citation>
    <scope>NUCLEOTIDE SEQUENCE [LARGE SCALE GENOMIC DNA]</scope>
    <source>
        <strain evidence="9 10">DAOM BR117</strain>
    </source>
</reference>
<dbReference type="PANTHER" id="PTHR13393:SF0">
    <property type="entry name" value="RNA N6-ADENOSINE-METHYLTRANSFERASE METTL16"/>
    <property type="match status" value="1"/>
</dbReference>
<keyword evidence="5" id="KW-0808">Transferase</keyword>
<dbReference type="GO" id="GO:0004392">
    <property type="term" value="F:heme oxygenase (decyclizing) activity"/>
    <property type="evidence" value="ECO:0007669"/>
    <property type="project" value="UniProtKB-EC"/>
</dbReference>
<dbReference type="SUPFAM" id="SSF53335">
    <property type="entry name" value="S-adenosyl-L-methionine-dependent methyltransferases"/>
    <property type="match status" value="1"/>
</dbReference>
<dbReference type="GO" id="GO:0006788">
    <property type="term" value="P:heme oxidation"/>
    <property type="evidence" value="ECO:0007669"/>
    <property type="project" value="InterPro"/>
</dbReference>
<dbReference type="eggNOG" id="KOG2912">
    <property type="taxonomic scope" value="Eukaryota"/>
</dbReference>
<keyword evidence="7" id="KW-0560">Oxidoreductase</keyword>
<dbReference type="GO" id="GO:0008168">
    <property type="term" value="F:methyltransferase activity"/>
    <property type="evidence" value="ECO:0007669"/>
    <property type="project" value="UniProtKB-KW"/>
</dbReference>
<organism evidence="9 10">
    <name type="scientific">Spizellomyces punctatus (strain DAOM BR117)</name>
    <dbReference type="NCBI Taxonomy" id="645134"/>
    <lineage>
        <taxon>Eukaryota</taxon>
        <taxon>Fungi</taxon>
        <taxon>Fungi incertae sedis</taxon>
        <taxon>Chytridiomycota</taxon>
        <taxon>Chytridiomycota incertae sedis</taxon>
        <taxon>Chytridiomycetes</taxon>
        <taxon>Spizellomycetales</taxon>
        <taxon>Spizellomycetaceae</taxon>
        <taxon>Spizellomyces</taxon>
    </lineage>
</organism>
<proteinExistence type="inferred from homology"/>
<comment type="similarity">
    <text evidence="1">Belongs to the heme oxygenase family.</text>
</comment>
<dbReference type="eggNOG" id="KOG4480">
    <property type="taxonomic scope" value="Eukaryota"/>
</dbReference>
<keyword evidence="6" id="KW-0479">Metal-binding</keyword>
<accession>A0A0L0HH34</accession>
<dbReference type="OrthoDB" id="514248at2759"/>
<keyword evidence="8" id="KW-0408">Iron</keyword>
<evidence type="ECO:0000313" key="9">
    <source>
        <dbReference type="EMBL" id="KND00387.1"/>
    </source>
</evidence>
<evidence type="ECO:0000313" key="10">
    <source>
        <dbReference type="Proteomes" id="UP000053201"/>
    </source>
</evidence>
<evidence type="ECO:0000256" key="6">
    <source>
        <dbReference type="ARBA" id="ARBA00022723"/>
    </source>
</evidence>
<dbReference type="InterPro" id="IPR016053">
    <property type="entry name" value="Haem_Oase-like"/>
</dbReference>
<dbReference type="CDD" id="cd02440">
    <property type="entry name" value="AdoMet_MTases"/>
    <property type="match status" value="1"/>
</dbReference>
<keyword evidence="10" id="KW-1185">Reference proteome</keyword>
<evidence type="ECO:0000256" key="4">
    <source>
        <dbReference type="ARBA" id="ARBA00022617"/>
    </source>
</evidence>
<dbReference type="PROSITE" id="PS00593">
    <property type="entry name" value="HEME_OXYGENASE"/>
    <property type="match status" value="1"/>
</dbReference>
<dbReference type="PANTHER" id="PTHR13393">
    <property type="entry name" value="SAM-DEPENDENT METHYLTRANSFERASE"/>
    <property type="match status" value="1"/>
</dbReference>
<evidence type="ECO:0000256" key="3">
    <source>
        <dbReference type="ARBA" id="ARBA00022603"/>
    </source>
</evidence>
<dbReference type="InterPro" id="IPR029063">
    <property type="entry name" value="SAM-dependent_MTases_sf"/>
</dbReference>
<dbReference type="Proteomes" id="UP000053201">
    <property type="component" value="Unassembled WGS sequence"/>
</dbReference>
<dbReference type="RefSeq" id="XP_016608426.1">
    <property type="nucleotide sequence ID" value="XM_016752942.1"/>
</dbReference>
<name>A0A0L0HH34_SPIPD</name>
<protein>
    <recommendedName>
        <fullName evidence="2">heme oxygenase (biliverdin-producing)</fullName>
        <ecNumber evidence="2">1.14.14.18</ecNumber>
    </recommendedName>
</protein>
<dbReference type="EC" id="1.14.14.18" evidence="2"/>
<dbReference type="AlphaFoldDB" id="A0A0L0HH34"/>
<dbReference type="Pfam" id="PF01126">
    <property type="entry name" value="Heme_oxygenase"/>
    <property type="match status" value="1"/>
</dbReference>
<dbReference type="GeneID" id="27688142"/>
<dbReference type="Gene3D" id="1.20.910.10">
    <property type="entry name" value="Heme oxygenase-like"/>
    <property type="match status" value="1"/>
</dbReference>
<dbReference type="GO" id="GO:0070475">
    <property type="term" value="P:rRNA base methylation"/>
    <property type="evidence" value="ECO:0007669"/>
    <property type="project" value="TreeGrafter"/>
</dbReference>
<gene>
    <name evidence="9" type="ORF">SPPG_04710</name>
</gene>
<dbReference type="CDD" id="cd19165">
    <property type="entry name" value="HemeO"/>
    <property type="match status" value="1"/>
</dbReference>
<dbReference type="GO" id="GO:0046872">
    <property type="term" value="F:metal ion binding"/>
    <property type="evidence" value="ECO:0007669"/>
    <property type="project" value="UniProtKB-KW"/>
</dbReference>
<evidence type="ECO:0000256" key="8">
    <source>
        <dbReference type="ARBA" id="ARBA00023004"/>
    </source>
</evidence>
<keyword evidence="4" id="KW-0349">Heme</keyword>
<dbReference type="InterPro" id="IPR010286">
    <property type="entry name" value="METTL16/RlmF"/>
</dbReference>
<dbReference type="STRING" id="645134.A0A0L0HH34"/>
<dbReference type="Pfam" id="PF05971">
    <property type="entry name" value="Methyltransf_10"/>
    <property type="match status" value="1"/>
</dbReference>
<keyword evidence="3" id="KW-0489">Methyltransferase</keyword>
<dbReference type="SUPFAM" id="SSF48613">
    <property type="entry name" value="Heme oxygenase-like"/>
    <property type="match status" value="1"/>
</dbReference>
<evidence type="ECO:0000256" key="5">
    <source>
        <dbReference type="ARBA" id="ARBA00022679"/>
    </source>
</evidence>
<evidence type="ECO:0000256" key="1">
    <source>
        <dbReference type="ARBA" id="ARBA00006134"/>
    </source>
</evidence>
<dbReference type="InterPro" id="IPR016084">
    <property type="entry name" value="Haem_Oase-like_multi-hlx"/>
</dbReference>
<dbReference type="InterPro" id="IPR018207">
    <property type="entry name" value="Haem_oxygenase_CS"/>
</dbReference>
<dbReference type="InParanoid" id="A0A0L0HH34"/>
<dbReference type="GO" id="GO:0005634">
    <property type="term" value="C:nucleus"/>
    <property type="evidence" value="ECO:0007669"/>
    <property type="project" value="TreeGrafter"/>
</dbReference>
<dbReference type="EMBL" id="KQ257456">
    <property type="protein sequence ID" value="KND00387.1"/>
    <property type="molecule type" value="Genomic_DNA"/>
</dbReference>
<dbReference type="VEuPathDB" id="FungiDB:SPPG_04710"/>
<dbReference type="Gene3D" id="3.40.50.150">
    <property type="entry name" value="Vaccinia Virus protein VP39"/>
    <property type="match status" value="1"/>
</dbReference>
<evidence type="ECO:0000256" key="7">
    <source>
        <dbReference type="ARBA" id="ARBA00023002"/>
    </source>
</evidence>
<dbReference type="InterPro" id="IPR002051">
    <property type="entry name" value="Haem_Oase"/>
</dbReference>
<sequence>MHMQDEISLARALREGTAEAHRNAERSHFTREFLRCNVDKRTYISYLTSFQEIYSALEEELEKNSKHLAVQKIHFPRELDRLESIVADLAFLTGSTSTPSTQSTATLAYVSRIRHVSKYQPELLVAHAYVRYLGDLSGGQILSRKIRKALSLPADGQGSHFYSFTHLPSTMKEFKSLYRSRLDEVPEEYHAAIVEEAKLAFELNAKIFDELDALLPSGMEIVGPEPRGKDGSWCQRSAKLIGVSVGLALSVQLAHFEIAMHERNPYSDRPDFGALAEKYQHLRPYIRKNKYGQSTIDFKDPKAVRELTYALLWVDFGLRLEIPLDTLCPPVPNRLDYVLLIQDLLAEDTSRSADAKIRGIDIGTGASCIYPLLACSTNAKWEMVALEIDPRSTAYATSNVERNKLHSRIHVVLNKTEDVLPIPLLDTIWRDRYDFCMCNPPFYSSKNQMHKARTTKRLEPFAVCTGSASEMVTEGGEASFILRMLEESQQPLVRTRVGWFTSLVGRKEDVALITEAIEGTQGASHVVKTLRQAKTVRWVVAWTFVHSVSDNMKPEESGT</sequence>
<dbReference type="PRINTS" id="PR00088">
    <property type="entry name" value="HAEMOXYGNASE"/>
</dbReference>